<reference evidence="2 3" key="1">
    <citation type="submission" date="2015-07" db="EMBL/GenBank/DDBJ databases">
        <title>The genome of Dufourea novaeangliae.</title>
        <authorList>
            <person name="Pan H."/>
            <person name="Kapheim K."/>
        </authorList>
    </citation>
    <scope>NUCLEOTIDE SEQUENCE [LARGE SCALE GENOMIC DNA]</scope>
    <source>
        <strain evidence="2">0120121106</strain>
        <tissue evidence="2">Whole body</tissue>
    </source>
</reference>
<evidence type="ECO:0000313" key="3">
    <source>
        <dbReference type="Proteomes" id="UP000076502"/>
    </source>
</evidence>
<accession>A0A154PHF6</accession>
<feature type="compositionally biased region" description="Low complexity" evidence="1">
    <location>
        <begin position="387"/>
        <end position="398"/>
    </location>
</feature>
<feature type="region of interest" description="Disordered" evidence="1">
    <location>
        <begin position="322"/>
        <end position="346"/>
    </location>
</feature>
<protein>
    <submittedName>
        <fullName evidence="2">Uncharacterized protein</fullName>
    </submittedName>
</protein>
<evidence type="ECO:0000313" key="2">
    <source>
        <dbReference type="EMBL" id="KZC10914.1"/>
    </source>
</evidence>
<evidence type="ECO:0000256" key="1">
    <source>
        <dbReference type="SAM" id="MobiDB-lite"/>
    </source>
</evidence>
<keyword evidence="3" id="KW-1185">Reference proteome</keyword>
<dbReference type="OrthoDB" id="8196393at2759"/>
<gene>
    <name evidence="2" type="ORF">WN55_01613</name>
</gene>
<dbReference type="EMBL" id="KQ434899">
    <property type="protein sequence ID" value="KZC10914.1"/>
    <property type="molecule type" value="Genomic_DNA"/>
</dbReference>
<dbReference type="STRING" id="178035.A0A154PHF6"/>
<proteinExistence type="predicted"/>
<name>A0A154PHF6_DUFNO</name>
<feature type="region of interest" description="Disordered" evidence="1">
    <location>
        <begin position="384"/>
        <end position="431"/>
    </location>
</feature>
<sequence length="431" mass="47067">MLERGKFCSSAAIATALAVSAGNSPPDVDTVKLALHLPNERYACNPDSLYAVPRTDLHEAEWIEPDSIDAEISRFVAGSSTTTTTTRNNSRRCCRTSTSSGYSSHSPPLSAGSYSCYASAVPGQAFFRTVPLTMKDQFGGGLAVIHESETIPRPIWPSAFPGPRELYQTDENPEYDALYACCGCGCAYAYSHCDRDYEKSAGTSARDVLLELSRTLNSVIDGETAMTPEEILQSISRKVTQEIGLKGGIYEYVYHHNSSFLPGKKSLLNETSSSLLSCTKRTTTSGINPVNSKLYTNTRHFYVHNPAWYASLCTCEHAHQFFSSSSSSSKGDEQQTGTRNETGKKESMFAVFPLDDHCTGTLISPASQNDTNVSDSRVCKCSNRPSRQAAQNAYANRRIGSDPKETIGLNGEKQNRNRLVHGEPEYATVSE</sequence>
<dbReference type="AlphaFoldDB" id="A0A154PHF6"/>
<dbReference type="Proteomes" id="UP000076502">
    <property type="component" value="Unassembled WGS sequence"/>
</dbReference>
<organism evidence="2 3">
    <name type="scientific">Dufourea novaeangliae</name>
    <name type="common">Sweat bee</name>
    <dbReference type="NCBI Taxonomy" id="178035"/>
    <lineage>
        <taxon>Eukaryota</taxon>
        <taxon>Metazoa</taxon>
        <taxon>Ecdysozoa</taxon>
        <taxon>Arthropoda</taxon>
        <taxon>Hexapoda</taxon>
        <taxon>Insecta</taxon>
        <taxon>Pterygota</taxon>
        <taxon>Neoptera</taxon>
        <taxon>Endopterygota</taxon>
        <taxon>Hymenoptera</taxon>
        <taxon>Apocrita</taxon>
        <taxon>Aculeata</taxon>
        <taxon>Apoidea</taxon>
        <taxon>Anthophila</taxon>
        <taxon>Halictidae</taxon>
        <taxon>Rophitinae</taxon>
        <taxon>Dufourea</taxon>
    </lineage>
</organism>